<evidence type="ECO:0000256" key="5">
    <source>
        <dbReference type="ARBA" id="ARBA00023242"/>
    </source>
</evidence>
<feature type="region of interest" description="Disordered" evidence="6">
    <location>
        <begin position="289"/>
        <end position="331"/>
    </location>
</feature>
<gene>
    <name evidence="8" type="ORF">CQW23_03495</name>
</gene>
<dbReference type="PROSITE" id="PS50863">
    <property type="entry name" value="B3"/>
    <property type="match status" value="2"/>
</dbReference>
<reference evidence="9" key="2">
    <citation type="journal article" date="2017" name="J. Anim. Genet.">
        <title>Multiple reference genome sequences of hot pepper reveal the massive evolution of plant disease resistance genes by retroduplication.</title>
        <authorList>
            <person name="Kim S."/>
            <person name="Park J."/>
            <person name="Yeom S.-I."/>
            <person name="Kim Y.-M."/>
            <person name="Seo E."/>
            <person name="Kim K.-T."/>
            <person name="Kim M.-S."/>
            <person name="Lee J.M."/>
            <person name="Cheong K."/>
            <person name="Shin H.-S."/>
            <person name="Kim S.-B."/>
            <person name="Han K."/>
            <person name="Lee J."/>
            <person name="Park M."/>
            <person name="Lee H.-A."/>
            <person name="Lee H.-Y."/>
            <person name="Lee Y."/>
            <person name="Oh S."/>
            <person name="Lee J.H."/>
            <person name="Choi E."/>
            <person name="Choi E."/>
            <person name="Lee S.E."/>
            <person name="Jeon J."/>
            <person name="Kim H."/>
            <person name="Choi G."/>
            <person name="Song H."/>
            <person name="Lee J."/>
            <person name="Lee S.-C."/>
            <person name="Kwon J.-K."/>
            <person name="Lee H.-Y."/>
            <person name="Koo N."/>
            <person name="Hong Y."/>
            <person name="Kim R.W."/>
            <person name="Kang W.-H."/>
            <person name="Huh J.H."/>
            <person name="Kang B.-C."/>
            <person name="Yang T.-J."/>
            <person name="Lee Y.-H."/>
            <person name="Bennetzen J.L."/>
            <person name="Choi D."/>
        </authorList>
    </citation>
    <scope>NUCLEOTIDE SEQUENCE [LARGE SCALE GENOMIC DNA]</scope>
    <source>
        <strain evidence="9">cv. PBC81</strain>
    </source>
</reference>
<dbReference type="InterPro" id="IPR050655">
    <property type="entry name" value="Plant_B3_domain"/>
</dbReference>
<feature type="domain" description="TF-B3" evidence="7">
    <location>
        <begin position="751"/>
        <end position="848"/>
    </location>
</feature>
<dbReference type="Gene3D" id="2.40.330.10">
    <property type="entry name" value="DNA-binding pseudobarrel domain"/>
    <property type="match status" value="2"/>
</dbReference>
<dbReference type="InterPro" id="IPR003340">
    <property type="entry name" value="B3_DNA-bd"/>
</dbReference>
<feature type="region of interest" description="Disordered" evidence="6">
    <location>
        <begin position="587"/>
        <end position="614"/>
    </location>
</feature>
<dbReference type="SMART" id="SM01019">
    <property type="entry name" value="B3"/>
    <property type="match status" value="2"/>
</dbReference>
<comment type="subcellular location">
    <subcellularLocation>
        <location evidence="1">Nucleus</location>
    </subcellularLocation>
</comment>
<dbReference type="GO" id="GO:0003677">
    <property type="term" value="F:DNA binding"/>
    <property type="evidence" value="ECO:0007669"/>
    <property type="project" value="UniProtKB-KW"/>
</dbReference>
<evidence type="ECO:0000313" key="9">
    <source>
        <dbReference type="Proteomes" id="UP000224567"/>
    </source>
</evidence>
<accession>A0A2G2XC34</accession>
<keyword evidence="4" id="KW-0804">Transcription</keyword>
<name>A0A2G2XC34_CAPBA</name>
<comment type="caution">
    <text evidence="8">The sequence shown here is derived from an EMBL/GenBank/DDBJ whole genome shotgun (WGS) entry which is preliminary data.</text>
</comment>
<proteinExistence type="predicted"/>
<dbReference type="PANTHER" id="PTHR31920:SF120">
    <property type="entry name" value="TF-B3 DOMAIN-CONTAINING PROTEIN"/>
    <property type="match status" value="1"/>
</dbReference>
<dbReference type="OrthoDB" id="1864528at2759"/>
<evidence type="ECO:0000256" key="1">
    <source>
        <dbReference type="ARBA" id="ARBA00004123"/>
    </source>
</evidence>
<keyword evidence="5" id="KW-0539">Nucleus</keyword>
<evidence type="ECO:0000313" key="8">
    <source>
        <dbReference type="EMBL" id="PHT55009.1"/>
    </source>
</evidence>
<organism evidence="8 9">
    <name type="scientific">Capsicum baccatum</name>
    <name type="common">Peruvian pepper</name>
    <dbReference type="NCBI Taxonomy" id="33114"/>
    <lineage>
        <taxon>Eukaryota</taxon>
        <taxon>Viridiplantae</taxon>
        <taxon>Streptophyta</taxon>
        <taxon>Embryophyta</taxon>
        <taxon>Tracheophyta</taxon>
        <taxon>Spermatophyta</taxon>
        <taxon>Magnoliopsida</taxon>
        <taxon>eudicotyledons</taxon>
        <taxon>Gunneridae</taxon>
        <taxon>Pentapetalae</taxon>
        <taxon>asterids</taxon>
        <taxon>lamiids</taxon>
        <taxon>Solanales</taxon>
        <taxon>Solanaceae</taxon>
        <taxon>Solanoideae</taxon>
        <taxon>Capsiceae</taxon>
        <taxon>Capsicum</taxon>
    </lineage>
</organism>
<sequence length="852" mass="96509">MKKNKNRKANMVKRRDFLTCYLAMAFSFPFSQFLYVIGNMTAVSSAILHQILGLKHIPDEFVMKYGADLRDLVFLEVPTGAIWEVKLQNSNGMKWLKEGWNKFKEYYSIGCGYFLLFQYKGNSHFFVFIFDLSASEIEYPSGPNEDITPEKFVNLVGDASHRKKTQKNACDDDFLRNKTAKVADRSYSEREKSVIQVSHPSCPPERQEPNRVKLEKPDVEEDLDCATQNDKEKLLKLNMEKNLYCAADKGNGHCNEVLDPSASKMANTTKCTKRKYSISLEASGRSYPLRSKQVKLEQSKGNGSPYSVKQRSSTPVPCRGTQSERKESTEVQLEKANTEEDFCCAVQLEKANTEEDLCCVPKAKRVETNMEKLVKQGRQHNLYGEAYKFKGHCNEVPVVVALASKVTTINQHSKQKTITSLDASICRYPLRSKQVKDVKTENGDVEEHCSKIPVVDPSVIKKTTTNQHSKQKTTTTLDASICRYPLRSKQVKDVKTEIGDVEEHCSKIPVVDPLVIKKTTTNQHHEKKTSVSLDTSHCRYPLRSQQLKEVKLGKPNAEEDLLSVAQKAKMKKANNVKLEKGDVEECNKEMPVGDPSTTKKKTTNRHHQKKTSFSLDTSHCRYPLRSKQLNEVKLGQWEAGGNIHNKLPKKTVAADSSYCKTQNSGLPASSRSCKPIRVKLEKPDNLFCAAEKAEGKETINVKLETGDMEVNLNSASYKGTDSTASEMTRLGKKKMLPSEKHNWGNYCNPHFIVSMQPAYVSQNFQLDIPVNFFKKYIREEETIINLRVSNGRIWRAKLFNIQSSCVKIQASGWRDFVLGNSLKEHDTCVFELFEDTEPVLDVTIFRAMTPAS</sequence>
<dbReference type="CDD" id="cd10017">
    <property type="entry name" value="B3_DNA"/>
    <property type="match status" value="2"/>
</dbReference>
<dbReference type="STRING" id="33114.A0A2G2XC34"/>
<keyword evidence="9" id="KW-1185">Reference proteome</keyword>
<feature type="compositionally biased region" description="Basic and acidic residues" evidence="6">
    <location>
        <begin position="322"/>
        <end position="331"/>
    </location>
</feature>
<dbReference type="InterPro" id="IPR015300">
    <property type="entry name" value="DNA-bd_pseudobarrel_sf"/>
</dbReference>
<dbReference type="Proteomes" id="UP000224567">
    <property type="component" value="Unassembled WGS sequence"/>
</dbReference>
<dbReference type="AlphaFoldDB" id="A0A2G2XC34"/>
<keyword evidence="2" id="KW-0805">Transcription regulation</keyword>
<evidence type="ECO:0000256" key="4">
    <source>
        <dbReference type="ARBA" id="ARBA00023163"/>
    </source>
</evidence>
<keyword evidence="3" id="KW-0238">DNA-binding</keyword>
<evidence type="ECO:0000256" key="2">
    <source>
        <dbReference type="ARBA" id="ARBA00023015"/>
    </source>
</evidence>
<dbReference type="GO" id="GO:0005634">
    <property type="term" value="C:nucleus"/>
    <property type="evidence" value="ECO:0007669"/>
    <property type="project" value="UniProtKB-SubCell"/>
</dbReference>
<evidence type="ECO:0000256" key="3">
    <source>
        <dbReference type="ARBA" id="ARBA00023125"/>
    </source>
</evidence>
<dbReference type="EMBL" id="MLFT02000002">
    <property type="protein sequence ID" value="PHT55009.1"/>
    <property type="molecule type" value="Genomic_DNA"/>
</dbReference>
<protein>
    <recommendedName>
        <fullName evidence="7">TF-B3 domain-containing protein</fullName>
    </recommendedName>
</protein>
<feature type="domain" description="TF-B3" evidence="7">
    <location>
        <begin position="57"/>
        <end position="133"/>
    </location>
</feature>
<feature type="compositionally biased region" description="Polar residues" evidence="6">
    <location>
        <begin position="299"/>
        <end position="315"/>
    </location>
</feature>
<feature type="compositionally biased region" description="Basic residues" evidence="6">
    <location>
        <begin position="598"/>
        <end position="610"/>
    </location>
</feature>
<evidence type="ECO:0000259" key="7">
    <source>
        <dbReference type="PROSITE" id="PS50863"/>
    </source>
</evidence>
<dbReference type="PANTHER" id="PTHR31920">
    <property type="entry name" value="B3 DOMAIN-CONTAINING"/>
    <property type="match status" value="1"/>
</dbReference>
<evidence type="ECO:0000256" key="6">
    <source>
        <dbReference type="SAM" id="MobiDB-lite"/>
    </source>
</evidence>
<dbReference type="SUPFAM" id="SSF101936">
    <property type="entry name" value="DNA-binding pseudobarrel domain"/>
    <property type="match status" value="2"/>
</dbReference>
<dbReference type="Pfam" id="PF02362">
    <property type="entry name" value="B3"/>
    <property type="match status" value="2"/>
</dbReference>
<reference evidence="8 9" key="1">
    <citation type="journal article" date="2017" name="Genome Biol.">
        <title>New reference genome sequences of hot pepper reveal the massive evolution of plant disease-resistance genes by retroduplication.</title>
        <authorList>
            <person name="Kim S."/>
            <person name="Park J."/>
            <person name="Yeom S.I."/>
            <person name="Kim Y.M."/>
            <person name="Seo E."/>
            <person name="Kim K.T."/>
            <person name="Kim M.S."/>
            <person name="Lee J.M."/>
            <person name="Cheong K."/>
            <person name="Shin H.S."/>
            <person name="Kim S.B."/>
            <person name="Han K."/>
            <person name="Lee J."/>
            <person name="Park M."/>
            <person name="Lee H.A."/>
            <person name="Lee H.Y."/>
            <person name="Lee Y."/>
            <person name="Oh S."/>
            <person name="Lee J.H."/>
            <person name="Choi E."/>
            <person name="Choi E."/>
            <person name="Lee S.E."/>
            <person name="Jeon J."/>
            <person name="Kim H."/>
            <person name="Choi G."/>
            <person name="Song H."/>
            <person name="Lee J."/>
            <person name="Lee S.C."/>
            <person name="Kwon J.K."/>
            <person name="Lee H.Y."/>
            <person name="Koo N."/>
            <person name="Hong Y."/>
            <person name="Kim R.W."/>
            <person name="Kang W.H."/>
            <person name="Huh J.H."/>
            <person name="Kang B.C."/>
            <person name="Yang T.J."/>
            <person name="Lee Y.H."/>
            <person name="Bennetzen J.L."/>
            <person name="Choi D."/>
        </authorList>
    </citation>
    <scope>NUCLEOTIDE SEQUENCE [LARGE SCALE GENOMIC DNA]</scope>
    <source>
        <strain evidence="9">cv. PBC81</strain>
    </source>
</reference>